<dbReference type="InterPro" id="IPR012338">
    <property type="entry name" value="Beta-lactam/transpept-like"/>
</dbReference>
<accession>A0ABT1NZJ5</accession>
<protein>
    <submittedName>
        <fullName evidence="3">Beta-lactamase family protein</fullName>
    </submittedName>
</protein>
<name>A0ABT1NZJ5_9GAMM</name>
<dbReference type="PANTHER" id="PTHR46825">
    <property type="entry name" value="D-ALANYL-D-ALANINE-CARBOXYPEPTIDASE/ENDOPEPTIDASE AMPH"/>
    <property type="match status" value="1"/>
</dbReference>
<gene>
    <name evidence="3" type="ORF">HXX02_07380</name>
</gene>
<comment type="caution">
    <text evidence="3">The sequence shown here is derived from an EMBL/GenBank/DDBJ whole genome shotgun (WGS) entry which is preliminary data.</text>
</comment>
<dbReference type="Proteomes" id="UP001205566">
    <property type="component" value="Unassembled WGS sequence"/>
</dbReference>
<dbReference type="SUPFAM" id="SSF56601">
    <property type="entry name" value="beta-lactamase/transpeptidase-like"/>
    <property type="match status" value="1"/>
</dbReference>
<dbReference type="Gene3D" id="3.40.710.10">
    <property type="entry name" value="DD-peptidase/beta-lactamase superfamily"/>
    <property type="match status" value="1"/>
</dbReference>
<evidence type="ECO:0000313" key="3">
    <source>
        <dbReference type="EMBL" id="MCQ3829263.1"/>
    </source>
</evidence>
<feature type="domain" description="Beta-lactamase-related" evidence="2">
    <location>
        <begin position="33"/>
        <end position="362"/>
    </location>
</feature>
<feature type="signal peptide" evidence="1">
    <location>
        <begin position="1"/>
        <end position="20"/>
    </location>
</feature>
<dbReference type="Pfam" id="PF00144">
    <property type="entry name" value="Beta-lactamase"/>
    <property type="match status" value="1"/>
</dbReference>
<proteinExistence type="predicted"/>
<organism evidence="3 4">
    <name type="scientific">Microbulbifer elongatus</name>
    <dbReference type="NCBI Taxonomy" id="86173"/>
    <lineage>
        <taxon>Bacteria</taxon>
        <taxon>Pseudomonadati</taxon>
        <taxon>Pseudomonadota</taxon>
        <taxon>Gammaproteobacteria</taxon>
        <taxon>Cellvibrionales</taxon>
        <taxon>Microbulbiferaceae</taxon>
        <taxon>Microbulbifer</taxon>
    </lineage>
</organism>
<evidence type="ECO:0000259" key="2">
    <source>
        <dbReference type="Pfam" id="PF00144"/>
    </source>
</evidence>
<dbReference type="PANTHER" id="PTHR46825:SF9">
    <property type="entry name" value="BETA-LACTAMASE-RELATED DOMAIN-CONTAINING PROTEIN"/>
    <property type="match status" value="1"/>
</dbReference>
<dbReference type="EMBL" id="JACASI010000020">
    <property type="protein sequence ID" value="MCQ3829263.1"/>
    <property type="molecule type" value="Genomic_DNA"/>
</dbReference>
<keyword evidence="4" id="KW-1185">Reference proteome</keyword>
<dbReference type="RefSeq" id="WP_255874148.1">
    <property type="nucleotide sequence ID" value="NZ_JACASI010000020.1"/>
</dbReference>
<feature type="chain" id="PRO_5046585084" evidence="1">
    <location>
        <begin position="21"/>
        <end position="391"/>
    </location>
</feature>
<dbReference type="InterPro" id="IPR050491">
    <property type="entry name" value="AmpC-like"/>
</dbReference>
<reference evidence="3" key="1">
    <citation type="thesis" date="2020" institute="Technische Universitat Dresden" country="Dresden, Germany">
        <title>The Agarolytic System of Microbulbifer elongatus PORT2, Isolated from Batu Karas, Pangandaran West Java Indonesia.</title>
        <authorList>
            <person name="Anggraeni S.R."/>
        </authorList>
    </citation>
    <scope>NUCLEOTIDE SEQUENCE</scope>
    <source>
        <strain evidence="3">PORT2</strain>
    </source>
</reference>
<evidence type="ECO:0000256" key="1">
    <source>
        <dbReference type="SAM" id="SignalP"/>
    </source>
</evidence>
<dbReference type="InterPro" id="IPR001466">
    <property type="entry name" value="Beta-lactam-related"/>
</dbReference>
<evidence type="ECO:0000313" key="4">
    <source>
        <dbReference type="Proteomes" id="UP001205566"/>
    </source>
</evidence>
<sequence>MKAISFLIVPLVLSAINSVASEASLTPQIDKLLERHVDEQRKSENLVGLGAIVIQNSKIIGLSVSGERKKGEGVPVSHQDLWHIGSITKSFTATMIARLVERGDLQWDTSIKDVFPGDKDIHPEWNDVTLGDLLSHTSGATPNFSLFVSLKHPNAGSERMAARESAVRHILSQRPDVNPGGTFVYSNVGYTIAGVIAEKIAGVSWENLIRKEVFSPLGIESGGFGAPEDIEGKLSQPWGHKELFGFTKSGKEDNTPIIGPAGTIHLSLNDLALYADEHLQGIQGRSSFLKRESFQRLHHPNLNNYAYGWVIGPPEELGVGDAHWHNGSNTMWYALLVILPDINAAIAITSNDGNFKVAEHSAWEIVKRLAKPLEVAHKKSLSFDAVKSTGN</sequence>
<keyword evidence="1" id="KW-0732">Signal</keyword>